<accession>A0A645AM70</accession>
<dbReference type="Gene3D" id="3.90.230.10">
    <property type="entry name" value="Creatinase/methionine aminopeptidase superfamily"/>
    <property type="match status" value="1"/>
</dbReference>
<sequence>MFYLSGYTGEGLLIAAPGLKAIVTDSRYTEQAQRQSPGFEILTIETGVSHFTLAARLCARQGIHSLRYEDDHVTVKGFASMQTAMPGITFVSLDNLPEKMRVVKDDGELVLMQKACDISCKAFDHILGFIKLGLTEKQIELALNFKMYELGAEALAFNTIVASGPNGSLPHAIPGERKVESGDMITLDFGAKYQGYCADMTRTVAVGKPKDEMRRIYEIVLRAQTTSQDALAPGKNCVDIDRIARDIIAGEGYGQFFGHGLGHSLGIDVHEDPRLSPVSQAKLETNLVITVEPGIYVPGLGGVRIENSCVITDTAARSLVSAPRELIIL</sequence>
<name>A0A645AM70_9ZZZZ</name>
<keyword evidence="5" id="KW-0645">Protease</keyword>
<dbReference type="PANTHER" id="PTHR46112">
    <property type="entry name" value="AMINOPEPTIDASE"/>
    <property type="match status" value="1"/>
</dbReference>
<dbReference type="InterPro" id="IPR000994">
    <property type="entry name" value="Pept_M24"/>
</dbReference>
<dbReference type="EC" id="3.4.11.-" evidence="5"/>
<dbReference type="SUPFAM" id="SSF53092">
    <property type="entry name" value="Creatinase/prolidase N-terminal domain"/>
    <property type="match status" value="1"/>
</dbReference>
<dbReference type="Gene3D" id="3.40.350.10">
    <property type="entry name" value="Creatinase/prolidase N-terminal domain"/>
    <property type="match status" value="1"/>
</dbReference>
<feature type="domain" description="Creatinase N-terminal" evidence="4">
    <location>
        <begin position="1"/>
        <end position="103"/>
    </location>
</feature>
<organism evidence="5">
    <name type="scientific">bioreactor metagenome</name>
    <dbReference type="NCBI Taxonomy" id="1076179"/>
    <lineage>
        <taxon>unclassified sequences</taxon>
        <taxon>metagenomes</taxon>
        <taxon>ecological metagenomes</taxon>
    </lineage>
</organism>
<keyword evidence="1" id="KW-0479">Metal-binding</keyword>
<dbReference type="InterPro" id="IPR029149">
    <property type="entry name" value="Creatin/AminoP/Spt16_N"/>
</dbReference>
<dbReference type="PRINTS" id="PR00599">
    <property type="entry name" value="MAPEPTIDASE"/>
</dbReference>
<evidence type="ECO:0000259" key="3">
    <source>
        <dbReference type="Pfam" id="PF00557"/>
    </source>
</evidence>
<dbReference type="PANTHER" id="PTHR46112:SF3">
    <property type="entry name" value="AMINOPEPTIDASE YPDF"/>
    <property type="match status" value="1"/>
</dbReference>
<dbReference type="SUPFAM" id="SSF55920">
    <property type="entry name" value="Creatinase/aminopeptidase"/>
    <property type="match status" value="1"/>
</dbReference>
<evidence type="ECO:0000256" key="1">
    <source>
        <dbReference type="ARBA" id="ARBA00022723"/>
    </source>
</evidence>
<dbReference type="InterPro" id="IPR001714">
    <property type="entry name" value="Pept_M24_MAP"/>
</dbReference>
<dbReference type="InterPro" id="IPR036005">
    <property type="entry name" value="Creatinase/aminopeptidase-like"/>
</dbReference>
<dbReference type="InterPro" id="IPR050659">
    <property type="entry name" value="Peptidase_M24B"/>
</dbReference>
<proteinExistence type="predicted"/>
<dbReference type="GO" id="GO:0004177">
    <property type="term" value="F:aminopeptidase activity"/>
    <property type="evidence" value="ECO:0007669"/>
    <property type="project" value="UniProtKB-KW"/>
</dbReference>
<evidence type="ECO:0000256" key="2">
    <source>
        <dbReference type="ARBA" id="ARBA00022801"/>
    </source>
</evidence>
<dbReference type="InterPro" id="IPR000587">
    <property type="entry name" value="Creatinase_N"/>
</dbReference>
<reference evidence="5" key="1">
    <citation type="submission" date="2019-08" db="EMBL/GenBank/DDBJ databases">
        <authorList>
            <person name="Kucharzyk K."/>
            <person name="Murdoch R.W."/>
            <person name="Higgins S."/>
            <person name="Loffler F."/>
        </authorList>
    </citation>
    <scope>NUCLEOTIDE SEQUENCE</scope>
</reference>
<keyword evidence="2 5" id="KW-0378">Hydrolase</keyword>
<gene>
    <name evidence="5" type="primary">ypdF_12</name>
    <name evidence="5" type="ORF">SDC9_101103</name>
</gene>
<comment type="caution">
    <text evidence="5">The sequence shown here is derived from an EMBL/GenBank/DDBJ whole genome shotgun (WGS) entry which is preliminary data.</text>
</comment>
<dbReference type="InterPro" id="IPR001131">
    <property type="entry name" value="Peptidase_M24B_aminopep-P_CS"/>
</dbReference>
<dbReference type="Pfam" id="PF01321">
    <property type="entry name" value="Creatinase_N"/>
    <property type="match status" value="1"/>
</dbReference>
<feature type="domain" description="Peptidase M24" evidence="3">
    <location>
        <begin position="111"/>
        <end position="313"/>
    </location>
</feature>
<dbReference type="EMBL" id="VSSQ01014749">
    <property type="protein sequence ID" value="MPM54325.1"/>
    <property type="molecule type" value="Genomic_DNA"/>
</dbReference>
<dbReference type="GO" id="GO:0046872">
    <property type="term" value="F:metal ion binding"/>
    <property type="evidence" value="ECO:0007669"/>
    <property type="project" value="UniProtKB-KW"/>
</dbReference>
<protein>
    <submittedName>
        <fullName evidence="5">Aminopeptidase YpdF</fullName>
        <ecNumber evidence="5">3.4.11.-</ecNumber>
    </submittedName>
</protein>
<evidence type="ECO:0000313" key="5">
    <source>
        <dbReference type="EMBL" id="MPM54325.1"/>
    </source>
</evidence>
<dbReference type="PROSITE" id="PS00491">
    <property type="entry name" value="PROLINE_PEPTIDASE"/>
    <property type="match status" value="1"/>
</dbReference>
<evidence type="ECO:0000259" key="4">
    <source>
        <dbReference type="Pfam" id="PF01321"/>
    </source>
</evidence>
<dbReference type="Pfam" id="PF00557">
    <property type="entry name" value="Peptidase_M24"/>
    <property type="match status" value="1"/>
</dbReference>
<dbReference type="CDD" id="cd01092">
    <property type="entry name" value="APP-like"/>
    <property type="match status" value="1"/>
</dbReference>
<dbReference type="AlphaFoldDB" id="A0A645AM70"/>
<keyword evidence="5" id="KW-0031">Aminopeptidase</keyword>